<accession>A0A4S4MPJ3</accession>
<dbReference type="Proteomes" id="UP000308730">
    <property type="component" value="Unassembled WGS sequence"/>
</dbReference>
<dbReference type="InterPro" id="IPR011990">
    <property type="entry name" value="TPR-like_helical_dom_sf"/>
</dbReference>
<evidence type="ECO:0000256" key="1">
    <source>
        <dbReference type="SAM" id="MobiDB-lite"/>
    </source>
</evidence>
<protein>
    <recommendedName>
        <fullName evidence="4">Pentacotripeptide-repeat region of PRORP domain-containing protein</fullName>
    </recommendedName>
</protein>
<dbReference type="OrthoDB" id="5588846at2759"/>
<gene>
    <name evidence="2" type="ORF">EUX98_g6203</name>
</gene>
<dbReference type="AlphaFoldDB" id="A0A4S4MPJ3"/>
<dbReference type="EMBL" id="SGPM01000211">
    <property type="protein sequence ID" value="THH27976.1"/>
    <property type="molecule type" value="Genomic_DNA"/>
</dbReference>
<reference evidence="2 3" key="1">
    <citation type="submission" date="2019-02" db="EMBL/GenBank/DDBJ databases">
        <title>Genome sequencing of the rare red list fungi Antrodiella citrinella (Flaviporus citrinellus).</title>
        <authorList>
            <person name="Buettner E."/>
            <person name="Kellner H."/>
        </authorList>
    </citation>
    <scope>NUCLEOTIDE SEQUENCE [LARGE SCALE GENOMIC DNA]</scope>
    <source>
        <strain evidence="2 3">DSM 108506</strain>
    </source>
</reference>
<feature type="region of interest" description="Disordered" evidence="1">
    <location>
        <begin position="315"/>
        <end position="349"/>
    </location>
</feature>
<evidence type="ECO:0000313" key="3">
    <source>
        <dbReference type="Proteomes" id="UP000308730"/>
    </source>
</evidence>
<keyword evidence="3" id="KW-1185">Reference proteome</keyword>
<name>A0A4S4MPJ3_9APHY</name>
<sequence length="615" mass="68943">MTPKEWIALARACALEQSAETVYSVLDLMKRSASPVTDEILNEVLSVYAEKGDVQVVETLFQKCLTEAPTERQRHLHIKSCLRADVTSEIPTRALELLHDYEARGLPAPQQTYTRCITHLFSAGSSVAHAHAWDLFAHMRYAAHPVPDVLLYTLMIRACANSSFSTGVEPERALDLFHEMTVDQRIEPTSGAYTAAILACARSGSKDYVHEAFRLAKQMLDSHRDARGNPAFSPDARFFKALLEGAKRIGDLGRARWILAEMVRVAGEMERKEAGSSASLRVDEDVMVHVFNAYTTYKPPFKRSATKVVDTPLESVPQAQEEAEMSSASSASSERKELVNPPQKSTFTHLPPQTRAELVAEVRLLMDQIVERNRPEGGDEAAAGRFKHVHLTPRLVNAYLSVHYAHTSLDTAIECYQHIFADLGVPRNSQSYVEALERFSKVKKDQREDVRSLGDEIWSEWQGVEAAWRRGDPTSLRLTARIIERAHTAMIRLLSITGQLDRALDHVKTFVELYPFAAVRRPGPQHASRSTRTVLAAARPLVRFTSALDIPDDTVPPFLSFPEVELLHHKLVVSDKVEGIKYLQWVCKSYAGALSIRRDRILAVRKADSEMEDVD</sequence>
<dbReference type="GO" id="GO:0003729">
    <property type="term" value="F:mRNA binding"/>
    <property type="evidence" value="ECO:0007669"/>
    <property type="project" value="TreeGrafter"/>
</dbReference>
<proteinExistence type="predicted"/>
<organism evidence="2 3">
    <name type="scientific">Antrodiella citrinella</name>
    <dbReference type="NCBI Taxonomy" id="2447956"/>
    <lineage>
        <taxon>Eukaryota</taxon>
        <taxon>Fungi</taxon>
        <taxon>Dikarya</taxon>
        <taxon>Basidiomycota</taxon>
        <taxon>Agaricomycotina</taxon>
        <taxon>Agaricomycetes</taxon>
        <taxon>Polyporales</taxon>
        <taxon>Steccherinaceae</taxon>
        <taxon>Antrodiella</taxon>
    </lineage>
</organism>
<dbReference type="PANTHER" id="PTHR47938">
    <property type="entry name" value="RESPIRATORY COMPLEX I CHAPERONE (CIA84), PUTATIVE (AFU_ORTHOLOGUE AFUA_2G06020)-RELATED"/>
    <property type="match status" value="1"/>
</dbReference>
<dbReference type="Gene3D" id="1.25.40.10">
    <property type="entry name" value="Tetratricopeptide repeat domain"/>
    <property type="match status" value="1"/>
</dbReference>
<evidence type="ECO:0000313" key="2">
    <source>
        <dbReference type="EMBL" id="THH27976.1"/>
    </source>
</evidence>
<evidence type="ECO:0008006" key="4">
    <source>
        <dbReference type="Google" id="ProtNLM"/>
    </source>
</evidence>
<comment type="caution">
    <text evidence="2">The sequence shown here is derived from an EMBL/GenBank/DDBJ whole genome shotgun (WGS) entry which is preliminary data.</text>
</comment>